<evidence type="ECO:0000313" key="1">
    <source>
        <dbReference type="EMBL" id="MCI25804.1"/>
    </source>
</evidence>
<proteinExistence type="predicted"/>
<dbReference type="AlphaFoldDB" id="A0A392QPL4"/>
<feature type="non-terminal residue" evidence="1">
    <location>
        <position position="63"/>
    </location>
</feature>
<organism evidence="1 2">
    <name type="scientific">Trifolium medium</name>
    <dbReference type="NCBI Taxonomy" id="97028"/>
    <lineage>
        <taxon>Eukaryota</taxon>
        <taxon>Viridiplantae</taxon>
        <taxon>Streptophyta</taxon>
        <taxon>Embryophyta</taxon>
        <taxon>Tracheophyta</taxon>
        <taxon>Spermatophyta</taxon>
        <taxon>Magnoliopsida</taxon>
        <taxon>eudicotyledons</taxon>
        <taxon>Gunneridae</taxon>
        <taxon>Pentapetalae</taxon>
        <taxon>rosids</taxon>
        <taxon>fabids</taxon>
        <taxon>Fabales</taxon>
        <taxon>Fabaceae</taxon>
        <taxon>Papilionoideae</taxon>
        <taxon>50 kb inversion clade</taxon>
        <taxon>NPAAA clade</taxon>
        <taxon>Hologalegina</taxon>
        <taxon>IRL clade</taxon>
        <taxon>Trifolieae</taxon>
        <taxon>Trifolium</taxon>
    </lineage>
</organism>
<evidence type="ECO:0000313" key="2">
    <source>
        <dbReference type="Proteomes" id="UP000265520"/>
    </source>
</evidence>
<comment type="caution">
    <text evidence="1">The sequence shown here is derived from an EMBL/GenBank/DDBJ whole genome shotgun (WGS) entry which is preliminary data.</text>
</comment>
<name>A0A392QPL4_9FABA</name>
<dbReference type="Proteomes" id="UP000265520">
    <property type="component" value="Unassembled WGS sequence"/>
</dbReference>
<accession>A0A392QPL4</accession>
<keyword evidence="2" id="KW-1185">Reference proteome</keyword>
<dbReference type="EMBL" id="LXQA010149513">
    <property type="protein sequence ID" value="MCI25804.1"/>
    <property type="molecule type" value="Genomic_DNA"/>
</dbReference>
<reference evidence="1 2" key="1">
    <citation type="journal article" date="2018" name="Front. Plant Sci.">
        <title>Red Clover (Trifolium pratense) and Zigzag Clover (T. medium) - A Picture of Genomic Similarities and Differences.</title>
        <authorList>
            <person name="Dluhosova J."/>
            <person name="Istvanek J."/>
            <person name="Nedelnik J."/>
            <person name="Repkova J."/>
        </authorList>
    </citation>
    <scope>NUCLEOTIDE SEQUENCE [LARGE SCALE GENOMIC DNA]</scope>
    <source>
        <strain evidence="2">cv. 10/8</strain>
        <tissue evidence="1">Leaf</tissue>
    </source>
</reference>
<sequence>MVRLNRDSMHLMDEASGYNCGRANTTIEVGALTQGFVMGNVDDASFKEHNCYGVGMCLRDARG</sequence>
<protein>
    <submittedName>
        <fullName evidence="1">Uncharacterized protein</fullName>
    </submittedName>
</protein>